<name>A0ABX0UZG9_9HYPH</name>
<gene>
    <name evidence="4" type="ORF">FHS82_001161</name>
</gene>
<dbReference type="PANTHER" id="PTHR13090">
    <property type="entry name" value="ARGININE-HYDROXYLASE NDUFAF5, MITOCHONDRIAL"/>
    <property type="match status" value="1"/>
</dbReference>
<keyword evidence="2" id="KW-0808">Transferase</keyword>
<dbReference type="GO" id="GO:0008168">
    <property type="term" value="F:methyltransferase activity"/>
    <property type="evidence" value="ECO:0007669"/>
    <property type="project" value="UniProtKB-KW"/>
</dbReference>
<keyword evidence="5" id="KW-1185">Reference proteome</keyword>
<evidence type="ECO:0000313" key="5">
    <source>
        <dbReference type="Proteomes" id="UP001429580"/>
    </source>
</evidence>
<comment type="caution">
    <text evidence="4">The sequence shown here is derived from an EMBL/GenBank/DDBJ whole genome shotgun (WGS) entry which is preliminary data.</text>
</comment>
<keyword evidence="1 4" id="KW-0489">Methyltransferase</keyword>
<dbReference type="CDD" id="cd02440">
    <property type="entry name" value="AdoMet_MTases"/>
    <property type="match status" value="1"/>
</dbReference>
<dbReference type="Proteomes" id="UP001429580">
    <property type="component" value="Unassembled WGS sequence"/>
</dbReference>
<evidence type="ECO:0000313" key="4">
    <source>
        <dbReference type="EMBL" id="NIJ57335.1"/>
    </source>
</evidence>
<sequence>MSHAPRIFDRALQRRRLTRALEGGFGDFLLSRVVDDLMDRLSTVSRRFERALDLGTPIDAAAVALTRSGAVGQVVRVATVAGAARPGDIVADEEALPLAPERFDLAISALSLHHVNDLPGALVQVRRALRPDGLFLAAFLGGETLTELRQSLTLAEAELEGGASPRVAPFADLRDLGGLLQRAGFALPVADVDRVTVRYRDPVALMRDLRGMGLTNTLAERSRKPLRRATLVRACEMYMERFAAADGRLPATFDILWLSGWAPDESQQKPLRPGTARVSLADVLPDRSRRST</sequence>
<evidence type="ECO:0000256" key="2">
    <source>
        <dbReference type="ARBA" id="ARBA00022679"/>
    </source>
</evidence>
<dbReference type="InterPro" id="IPR029063">
    <property type="entry name" value="SAM-dependent_MTases_sf"/>
</dbReference>
<protein>
    <submittedName>
        <fullName evidence="4">SAM-dependent methyltransferase</fullName>
    </submittedName>
</protein>
<dbReference type="InterPro" id="IPR013216">
    <property type="entry name" value="Methyltransf_11"/>
</dbReference>
<dbReference type="Pfam" id="PF08241">
    <property type="entry name" value="Methyltransf_11"/>
    <property type="match status" value="1"/>
</dbReference>
<dbReference type="EMBL" id="JAASQI010000002">
    <property type="protein sequence ID" value="NIJ57335.1"/>
    <property type="molecule type" value="Genomic_DNA"/>
</dbReference>
<evidence type="ECO:0000256" key="1">
    <source>
        <dbReference type="ARBA" id="ARBA00022603"/>
    </source>
</evidence>
<proteinExistence type="predicted"/>
<evidence type="ECO:0000259" key="3">
    <source>
        <dbReference type="Pfam" id="PF08241"/>
    </source>
</evidence>
<dbReference type="PANTHER" id="PTHR13090:SF1">
    <property type="entry name" value="ARGININE-HYDROXYLASE NDUFAF5, MITOCHONDRIAL"/>
    <property type="match status" value="1"/>
</dbReference>
<accession>A0ABX0UZG9</accession>
<dbReference type="Gene3D" id="3.40.50.150">
    <property type="entry name" value="Vaccinia Virus protein VP39"/>
    <property type="match status" value="1"/>
</dbReference>
<dbReference type="InterPro" id="IPR050602">
    <property type="entry name" value="Malonyl-ACP_OMT"/>
</dbReference>
<dbReference type="SUPFAM" id="SSF53335">
    <property type="entry name" value="S-adenosyl-L-methionine-dependent methyltransferases"/>
    <property type="match status" value="1"/>
</dbReference>
<reference evidence="4 5" key="1">
    <citation type="submission" date="2020-03" db="EMBL/GenBank/DDBJ databases">
        <title>Genomic Encyclopedia of Type Strains, Phase IV (KMG-IV): sequencing the most valuable type-strain genomes for metagenomic binning, comparative biology and taxonomic classification.</title>
        <authorList>
            <person name="Goeker M."/>
        </authorList>
    </citation>
    <scope>NUCLEOTIDE SEQUENCE [LARGE SCALE GENOMIC DNA]</scope>
    <source>
        <strain evidence="4 5">DSM 103870</strain>
    </source>
</reference>
<feature type="domain" description="Methyltransferase type 11" evidence="3">
    <location>
        <begin position="89"/>
        <end position="136"/>
    </location>
</feature>
<dbReference type="GO" id="GO:0032259">
    <property type="term" value="P:methylation"/>
    <property type="evidence" value="ECO:0007669"/>
    <property type="project" value="UniProtKB-KW"/>
</dbReference>
<organism evidence="4 5">
    <name type="scientific">Pseudochelatococcus lubricantis</name>
    <dbReference type="NCBI Taxonomy" id="1538102"/>
    <lineage>
        <taxon>Bacteria</taxon>
        <taxon>Pseudomonadati</taxon>
        <taxon>Pseudomonadota</taxon>
        <taxon>Alphaproteobacteria</taxon>
        <taxon>Hyphomicrobiales</taxon>
        <taxon>Chelatococcaceae</taxon>
        <taxon>Pseudochelatococcus</taxon>
    </lineage>
</organism>
<dbReference type="RefSeq" id="WP_166949743.1">
    <property type="nucleotide sequence ID" value="NZ_JAASQI010000002.1"/>
</dbReference>